<dbReference type="AlphaFoldDB" id="A0AAU9PH81"/>
<proteinExistence type="predicted"/>
<reference evidence="1 2" key="1">
    <citation type="submission" date="2022-01" db="EMBL/GenBank/DDBJ databases">
        <authorList>
            <person name="Xiong W."/>
            <person name="Schranz E."/>
        </authorList>
    </citation>
    <scope>NUCLEOTIDE SEQUENCE [LARGE SCALE GENOMIC DNA]</scope>
</reference>
<accession>A0AAU9PH81</accession>
<comment type="caution">
    <text evidence="1">The sequence shown here is derived from an EMBL/GenBank/DDBJ whole genome shotgun (WGS) entry which is preliminary data.</text>
</comment>
<organism evidence="1 2">
    <name type="scientific">Lactuca virosa</name>
    <dbReference type="NCBI Taxonomy" id="75947"/>
    <lineage>
        <taxon>Eukaryota</taxon>
        <taxon>Viridiplantae</taxon>
        <taxon>Streptophyta</taxon>
        <taxon>Embryophyta</taxon>
        <taxon>Tracheophyta</taxon>
        <taxon>Spermatophyta</taxon>
        <taxon>Magnoliopsida</taxon>
        <taxon>eudicotyledons</taxon>
        <taxon>Gunneridae</taxon>
        <taxon>Pentapetalae</taxon>
        <taxon>asterids</taxon>
        <taxon>campanulids</taxon>
        <taxon>Asterales</taxon>
        <taxon>Asteraceae</taxon>
        <taxon>Cichorioideae</taxon>
        <taxon>Cichorieae</taxon>
        <taxon>Lactucinae</taxon>
        <taxon>Lactuca</taxon>
    </lineage>
</organism>
<dbReference type="EMBL" id="CAKMRJ010005634">
    <property type="protein sequence ID" value="CAH1449515.1"/>
    <property type="molecule type" value="Genomic_DNA"/>
</dbReference>
<evidence type="ECO:0000313" key="2">
    <source>
        <dbReference type="Proteomes" id="UP001157418"/>
    </source>
</evidence>
<name>A0AAU9PH81_9ASTR</name>
<protein>
    <submittedName>
        <fullName evidence="1">Uncharacterized protein</fullName>
    </submittedName>
</protein>
<sequence length="101" mass="11525">MKMLWPRFVVSSYNLVSVSPSRFLSPDFWLLNPTDNFQVLKIRRASNGRIVFLLFPLNFLQLDLPKSQKEANSLSISCLSTQSQGTLSKPCFLNINPSDYP</sequence>
<dbReference type="Proteomes" id="UP001157418">
    <property type="component" value="Unassembled WGS sequence"/>
</dbReference>
<keyword evidence="2" id="KW-1185">Reference proteome</keyword>
<gene>
    <name evidence="1" type="ORF">LVIROSA_LOCUS34995</name>
</gene>
<evidence type="ECO:0000313" key="1">
    <source>
        <dbReference type="EMBL" id="CAH1449515.1"/>
    </source>
</evidence>